<dbReference type="RefSeq" id="WP_326278616.1">
    <property type="nucleotide sequence ID" value="NZ_JAYKYV010000007.1"/>
</dbReference>
<keyword evidence="1" id="KW-0732">Signal</keyword>
<organism evidence="2 3">
    <name type="scientific">Flagellimonas halotolerans</name>
    <dbReference type="NCBI Taxonomy" id="3112164"/>
    <lineage>
        <taxon>Bacteria</taxon>
        <taxon>Pseudomonadati</taxon>
        <taxon>Bacteroidota</taxon>
        <taxon>Flavobacteriia</taxon>
        <taxon>Flavobacteriales</taxon>
        <taxon>Flavobacteriaceae</taxon>
        <taxon>Flagellimonas</taxon>
    </lineage>
</organism>
<keyword evidence="3" id="KW-1185">Reference proteome</keyword>
<sequence length="51" mass="5698">MKKLLLAVALFMLGNLSVKAQTNYRAVLGLGIDLYDEATFFGATGTYFFFR</sequence>
<dbReference type="EMBL" id="JAYMGW010000007">
    <property type="protein sequence ID" value="MEC4265788.1"/>
    <property type="molecule type" value="Genomic_DNA"/>
</dbReference>
<evidence type="ECO:0000313" key="3">
    <source>
        <dbReference type="Proteomes" id="UP001355298"/>
    </source>
</evidence>
<evidence type="ECO:0000313" key="2">
    <source>
        <dbReference type="EMBL" id="MEC4265788.1"/>
    </source>
</evidence>
<proteinExistence type="predicted"/>
<dbReference type="Proteomes" id="UP001355298">
    <property type="component" value="Unassembled WGS sequence"/>
</dbReference>
<accession>A0ABU6IS22</accession>
<name>A0ABU6IS22_9FLAO</name>
<reference evidence="2 3" key="1">
    <citation type="submission" date="2024-01" db="EMBL/GenBank/DDBJ databases">
        <title>The strains designed SYSU M86414 and SYSU M84420 isolated from the marine sediment in San Sha City (Hainan Province, China).</title>
        <authorList>
            <person name="Guo D."/>
        </authorList>
    </citation>
    <scope>NUCLEOTIDE SEQUENCE [LARGE SCALE GENOMIC DNA]</scope>
    <source>
        <strain evidence="2 3">SYSU M84420</strain>
    </source>
</reference>
<feature type="signal peptide" evidence="1">
    <location>
        <begin position="1"/>
        <end position="20"/>
    </location>
</feature>
<comment type="caution">
    <text evidence="2">The sequence shown here is derived from an EMBL/GenBank/DDBJ whole genome shotgun (WGS) entry which is preliminary data.</text>
</comment>
<gene>
    <name evidence="2" type="ORF">VOP03_10555</name>
</gene>
<evidence type="ECO:0000256" key="1">
    <source>
        <dbReference type="SAM" id="SignalP"/>
    </source>
</evidence>
<feature type="chain" id="PRO_5046590967" description="Outer membrane protein beta-barrel domain-containing protein" evidence="1">
    <location>
        <begin position="21"/>
        <end position="51"/>
    </location>
</feature>
<protein>
    <recommendedName>
        <fullName evidence="4">Outer membrane protein beta-barrel domain-containing protein</fullName>
    </recommendedName>
</protein>
<evidence type="ECO:0008006" key="4">
    <source>
        <dbReference type="Google" id="ProtNLM"/>
    </source>
</evidence>